<dbReference type="EMBL" id="JN882265">
    <property type="protein sequence ID" value="AFD04004.1"/>
    <property type="molecule type" value="Genomic_DNA"/>
</dbReference>
<dbReference type="KEGG" id="vg:11948263"/>
<name>H9ABN4_9VIRU</name>
<sequence length="387" mass="43145">MTDDNDVYTPAQYREHQDGHGVRDPDAHPHAGIVRDEEVSRYLSVLSSEYGHGQGHFRDADRLPGRADELKEVERIREIAATETARSALDAGDMPSLKHLTGDQQERADISGMKAIQKIDEIITSPAPVIVILGEMGTGKTDLSGLFGQRAKHLLGVEQVASNIPSLKETTKWVDSEGEVRSGFVGNFGTMDEWVRQDGDPMENPQGPKLFIGDEFSSVGDGGGKAGYLMRKKMGPLVFKIRKFNGTLIYVAHDESSIHPLLWRVGVIVKKTSKKQAIVADSIKNGEIRDERFRIDGIPQTDWRYDTKDPAVWSWADSEEEETPEPGSVAYDVAVWTVVRCKKDGLTNRETAKFVPYSHGWVGTRWREYEQDGKHRDTISNVEAITA</sequence>
<dbReference type="GeneID" id="11948263"/>
<dbReference type="OrthoDB" id="40541at10239"/>
<proteinExistence type="predicted"/>
<organism evidence="2 3">
    <name type="scientific">Halorubrum pleomorphic virus 3</name>
    <dbReference type="NCBI Taxonomy" id="1156720"/>
    <lineage>
        <taxon>Viruses</taxon>
        <taxon>Monodnaviria</taxon>
        <taxon>Trapavirae</taxon>
        <taxon>Saleviricota</taxon>
        <taxon>Huolimaviricetes</taxon>
        <taxon>Haloruvirales</taxon>
        <taxon>Pleolipoviridae</taxon>
        <taxon>Betapleolipovirus</taxon>
        <taxon>Betapleolipovirus kalvoae</taxon>
        <taxon>Betapleolipovirus HRPV3</taxon>
    </lineage>
</organism>
<evidence type="ECO:0000256" key="1">
    <source>
        <dbReference type="SAM" id="MobiDB-lite"/>
    </source>
</evidence>
<evidence type="ECO:0000313" key="3">
    <source>
        <dbReference type="Proteomes" id="UP000007572"/>
    </source>
</evidence>
<feature type="compositionally biased region" description="Basic and acidic residues" evidence="1">
    <location>
        <begin position="13"/>
        <end position="30"/>
    </location>
</feature>
<feature type="region of interest" description="Disordered" evidence="1">
    <location>
        <begin position="1"/>
        <end position="30"/>
    </location>
</feature>
<accession>H9ABN4</accession>
<keyword evidence="3" id="KW-1185">Reference proteome</keyword>
<dbReference type="Proteomes" id="UP000007572">
    <property type="component" value="Segment"/>
</dbReference>
<gene>
    <name evidence="2" type="primary">ORF5</name>
</gene>
<protein>
    <submittedName>
        <fullName evidence="2">ORF5</fullName>
    </submittedName>
</protein>
<reference evidence="2 3" key="1">
    <citation type="journal article" date="2012" name="Nucleic Acids Res.">
        <title>Related haloarchaeal pleomorphic viruses contain different genome types.</title>
        <authorList>
            <person name="Sencilo A."/>
            <person name="Paulin L."/>
            <person name="Kellner S."/>
            <person name="Helm M."/>
            <person name="Roine E."/>
        </authorList>
    </citation>
    <scope>NUCLEOTIDE SEQUENCE [LARGE SCALE GENOMIC DNA]</scope>
</reference>
<evidence type="ECO:0000313" key="2">
    <source>
        <dbReference type="EMBL" id="AFD04004.1"/>
    </source>
</evidence>
<dbReference type="RefSeq" id="YP_005454277.1">
    <property type="nucleotide sequence ID" value="NC_017088.1"/>
</dbReference>